<dbReference type="AlphaFoldDB" id="A0A066WRA7"/>
<dbReference type="HOGENOM" id="CLU_037460_0_1_1"/>
<evidence type="ECO:0000256" key="1">
    <source>
        <dbReference type="ARBA" id="ARBA00005290"/>
    </source>
</evidence>
<dbReference type="Gene3D" id="3.40.50.300">
    <property type="entry name" value="P-loop containing nucleotide triphosphate hydrolases"/>
    <property type="match status" value="1"/>
</dbReference>
<dbReference type="FunCoup" id="A0A066WRA7">
    <property type="interactions" value="625"/>
</dbReference>
<dbReference type="STRING" id="1037660.A0A066WRA7"/>
<name>A0A066WRA7_TILAU</name>
<accession>A0A066WRA7</accession>
<dbReference type="PANTHER" id="PTHR21231:SF3">
    <property type="entry name" value="GPN-LOOP GTPASE 2"/>
    <property type="match status" value="1"/>
</dbReference>
<dbReference type="InParanoid" id="A0A066WRA7"/>
<dbReference type="InterPro" id="IPR027417">
    <property type="entry name" value="P-loop_NTPase"/>
</dbReference>
<evidence type="ECO:0000256" key="5">
    <source>
        <dbReference type="RuleBase" id="RU365059"/>
    </source>
</evidence>
<evidence type="ECO:0000256" key="4">
    <source>
        <dbReference type="ARBA" id="ARBA00023134"/>
    </source>
</evidence>
<dbReference type="OMA" id="MWFGQLI"/>
<dbReference type="EMBL" id="JMSN01000001">
    <property type="protein sequence ID" value="KDN53539.1"/>
    <property type="molecule type" value="Genomic_DNA"/>
</dbReference>
<gene>
    <name evidence="7" type="ORF">K437DRAFT_241728</name>
</gene>
<feature type="region of interest" description="Disordered" evidence="6">
    <location>
        <begin position="369"/>
        <end position="407"/>
    </location>
</feature>
<dbReference type="FunFam" id="3.40.50.300:FF:000338">
    <property type="entry name" value="GPN-loop GTPase 2"/>
    <property type="match status" value="1"/>
</dbReference>
<keyword evidence="8" id="KW-1185">Reference proteome</keyword>
<keyword evidence="2 5" id="KW-0547">Nucleotide-binding</keyword>
<dbReference type="GO" id="GO:0005525">
    <property type="term" value="F:GTP binding"/>
    <property type="evidence" value="ECO:0007669"/>
    <property type="project" value="UniProtKB-KW"/>
</dbReference>
<evidence type="ECO:0000313" key="7">
    <source>
        <dbReference type="EMBL" id="KDN53539.1"/>
    </source>
</evidence>
<evidence type="ECO:0000256" key="2">
    <source>
        <dbReference type="ARBA" id="ARBA00022741"/>
    </source>
</evidence>
<dbReference type="GO" id="GO:0005737">
    <property type="term" value="C:cytoplasm"/>
    <property type="evidence" value="ECO:0007669"/>
    <property type="project" value="TreeGrafter"/>
</dbReference>
<keyword evidence="4 5" id="KW-0342">GTP-binding</keyword>
<protein>
    <recommendedName>
        <fullName evidence="5">GPN-loop GTPase 2</fullName>
    </recommendedName>
</protein>
<reference evidence="7 8" key="1">
    <citation type="submission" date="2014-05" db="EMBL/GenBank/DDBJ databases">
        <title>Draft genome sequence of a rare smut relative, Tilletiaria anomala UBC 951.</title>
        <authorList>
            <consortium name="DOE Joint Genome Institute"/>
            <person name="Toome M."/>
            <person name="Kuo A."/>
            <person name="Henrissat B."/>
            <person name="Lipzen A."/>
            <person name="Tritt A."/>
            <person name="Yoshinaga Y."/>
            <person name="Zane M."/>
            <person name="Barry K."/>
            <person name="Grigoriev I.V."/>
            <person name="Spatafora J.W."/>
            <person name="Aimea M.C."/>
        </authorList>
    </citation>
    <scope>NUCLEOTIDE SEQUENCE [LARGE SCALE GENOMIC DNA]</scope>
    <source>
        <strain evidence="7 8">UBC 951</strain>
    </source>
</reference>
<dbReference type="RefSeq" id="XP_013246410.1">
    <property type="nucleotide sequence ID" value="XM_013390956.1"/>
</dbReference>
<comment type="similarity">
    <text evidence="1 5">Belongs to the GPN-loop GTPase family.</text>
</comment>
<dbReference type="PANTHER" id="PTHR21231">
    <property type="entry name" value="XPA-BINDING PROTEIN 1-RELATED"/>
    <property type="match status" value="1"/>
</dbReference>
<dbReference type="Pfam" id="PF03029">
    <property type="entry name" value="ATP_bind_1"/>
    <property type="match status" value="1"/>
</dbReference>
<dbReference type="GO" id="GO:0003924">
    <property type="term" value="F:GTPase activity"/>
    <property type="evidence" value="ECO:0007669"/>
    <property type="project" value="TreeGrafter"/>
</dbReference>
<proteinExistence type="inferred from homology"/>
<dbReference type="InterPro" id="IPR030231">
    <property type="entry name" value="Gpn2"/>
</dbReference>
<comment type="function">
    <text evidence="5">Small GTPase required for proper localization of RNA polymerase II and III (RNAPII and RNAPIII). May act at an RNAP assembly step prior to nuclear import.</text>
</comment>
<dbReference type="CDD" id="cd17871">
    <property type="entry name" value="GPN2"/>
    <property type="match status" value="1"/>
</dbReference>
<sequence length="407" mass="45423">MPFGQLVIGSPGSGKTTYCNGMQQFLTALKRPVSVVNLDPANDELPYDCAIDIRKLITVVDVMKELDLGPNGAMLYCMEYLEENFEWLDSQLDQLGPDAYAVFDLPGQVELSTNHPSLRNILDRLQKKDWRLVAVHLTDASHITDAARYVSLLLLSLRAMLMLELPHINVLSKIDLLADHFDDVEFNLDFYTEVQDLSYLEHALERSTGSVGPRAERFRALNRTLCEIIEDFCLVNFETLAVEDKDSMFRLLRLIDKAAGYIYAHGHDPGAETVPDHMGIYEPGSSAATSNLASGSVMAKPPARTAASANSLFTVADRGTTMGWGGALDVQERWVDHKNEWDEWEDEKAREEGKLIAERKIMQSAEKVLARQRAGDGTLQSPKGSEGRRQIQAQGEMPMFHDTSCNT</sequence>
<dbReference type="Proteomes" id="UP000027361">
    <property type="component" value="Unassembled WGS sequence"/>
</dbReference>
<dbReference type="SUPFAM" id="SSF52540">
    <property type="entry name" value="P-loop containing nucleoside triphosphate hydrolases"/>
    <property type="match status" value="1"/>
</dbReference>
<evidence type="ECO:0000313" key="8">
    <source>
        <dbReference type="Proteomes" id="UP000027361"/>
    </source>
</evidence>
<keyword evidence="3 5" id="KW-0378">Hydrolase</keyword>
<organism evidence="7 8">
    <name type="scientific">Tilletiaria anomala (strain ATCC 24038 / CBS 436.72 / UBC 951)</name>
    <dbReference type="NCBI Taxonomy" id="1037660"/>
    <lineage>
        <taxon>Eukaryota</taxon>
        <taxon>Fungi</taxon>
        <taxon>Dikarya</taxon>
        <taxon>Basidiomycota</taxon>
        <taxon>Ustilaginomycotina</taxon>
        <taxon>Exobasidiomycetes</taxon>
        <taxon>Georgefischeriales</taxon>
        <taxon>Tilletiariaceae</taxon>
        <taxon>Tilletiaria</taxon>
    </lineage>
</organism>
<dbReference type="InterPro" id="IPR004130">
    <property type="entry name" value="Gpn"/>
</dbReference>
<comment type="caution">
    <text evidence="7">The sequence shown here is derived from an EMBL/GenBank/DDBJ whole genome shotgun (WGS) entry which is preliminary data.</text>
</comment>
<comment type="subunit">
    <text evidence="5">Binds to RNA polymerase II (RNAPII).</text>
</comment>
<dbReference type="GeneID" id="25263071"/>
<evidence type="ECO:0000256" key="6">
    <source>
        <dbReference type="SAM" id="MobiDB-lite"/>
    </source>
</evidence>
<dbReference type="OrthoDB" id="5839at2759"/>
<evidence type="ECO:0000256" key="3">
    <source>
        <dbReference type="ARBA" id="ARBA00022801"/>
    </source>
</evidence>